<accession>A0ABX8GEN8</accession>
<reference evidence="1 2" key="1">
    <citation type="submission" date="2021-05" db="EMBL/GenBank/DDBJ databases">
        <title>Biocontrol using Exiguobacterium acetylicum SI17 against litchi downy blight caused by Peronophythora litchii.</title>
        <authorList>
            <person name="Zheng L."/>
        </authorList>
    </citation>
    <scope>NUCLEOTIDE SEQUENCE [LARGE SCALE GENOMIC DNA]</scope>
    <source>
        <strain evidence="1 2">SI17</strain>
        <plasmid evidence="1 2">p1</plasmid>
    </source>
</reference>
<keyword evidence="2" id="KW-1185">Reference proteome</keyword>
<sequence>MTNNQAIAYAVIAMEQLGYTHEQIEKVQASMLSEMDWTDEKTAEKKASEILSI</sequence>
<dbReference type="EMBL" id="CP075898">
    <property type="protein sequence ID" value="QWB31843.1"/>
    <property type="molecule type" value="Genomic_DNA"/>
</dbReference>
<dbReference type="RefSeq" id="WP_160171473.1">
    <property type="nucleotide sequence ID" value="NZ_CP075898.1"/>
</dbReference>
<protein>
    <submittedName>
        <fullName evidence="1">Uncharacterized protein</fullName>
    </submittedName>
</protein>
<gene>
    <name evidence="1" type="ORF">KKI46_16475</name>
</gene>
<keyword evidence="1" id="KW-0614">Plasmid</keyword>
<evidence type="ECO:0000313" key="2">
    <source>
        <dbReference type="Proteomes" id="UP000679498"/>
    </source>
</evidence>
<geneLocation type="plasmid" evidence="1 2">
    <name>p1</name>
</geneLocation>
<evidence type="ECO:0000313" key="1">
    <source>
        <dbReference type="EMBL" id="QWB31843.1"/>
    </source>
</evidence>
<dbReference type="GeneID" id="88813298"/>
<name>A0ABX8GEN8_EXIAC</name>
<proteinExistence type="predicted"/>
<dbReference type="Proteomes" id="UP000679498">
    <property type="component" value="Plasmid p1"/>
</dbReference>
<organism evidence="1 2">
    <name type="scientific">Exiguobacterium acetylicum</name>
    <name type="common">Brevibacterium acetylicum</name>
    <dbReference type="NCBI Taxonomy" id="41170"/>
    <lineage>
        <taxon>Bacteria</taxon>
        <taxon>Bacillati</taxon>
        <taxon>Bacillota</taxon>
        <taxon>Bacilli</taxon>
        <taxon>Bacillales</taxon>
        <taxon>Bacillales Family XII. Incertae Sedis</taxon>
        <taxon>Exiguobacterium</taxon>
    </lineage>
</organism>